<dbReference type="VEuPathDB" id="AmoebaDB:DICPUDRAFT_56804"/>
<gene>
    <name evidence="2" type="ORF">DICPUDRAFT_56804</name>
</gene>
<dbReference type="KEGG" id="dpp:DICPUDRAFT_56804"/>
<protein>
    <recommendedName>
        <fullName evidence="1">Glutamine amidotransferase domain-containing protein</fullName>
    </recommendedName>
</protein>
<dbReference type="GO" id="GO:0005634">
    <property type="term" value="C:nucleus"/>
    <property type="evidence" value="ECO:0000318"/>
    <property type="project" value="GO_Central"/>
</dbReference>
<reference evidence="3" key="1">
    <citation type="journal article" date="2011" name="Genome Biol.">
        <title>Comparative genomics of the social amoebae Dictyostelium discoideum and Dictyostelium purpureum.</title>
        <authorList>
            <consortium name="US DOE Joint Genome Institute (JGI-PGF)"/>
            <person name="Sucgang R."/>
            <person name="Kuo A."/>
            <person name="Tian X."/>
            <person name="Salerno W."/>
            <person name="Parikh A."/>
            <person name="Feasley C.L."/>
            <person name="Dalin E."/>
            <person name="Tu H."/>
            <person name="Huang E."/>
            <person name="Barry K."/>
            <person name="Lindquist E."/>
            <person name="Shapiro H."/>
            <person name="Bruce D."/>
            <person name="Schmutz J."/>
            <person name="Salamov A."/>
            <person name="Fey P."/>
            <person name="Gaudet P."/>
            <person name="Anjard C."/>
            <person name="Babu M.M."/>
            <person name="Basu S."/>
            <person name="Bushmanova Y."/>
            <person name="van der Wel H."/>
            <person name="Katoh-Kurasawa M."/>
            <person name="Dinh C."/>
            <person name="Coutinho P.M."/>
            <person name="Saito T."/>
            <person name="Elias M."/>
            <person name="Schaap P."/>
            <person name="Kay R.R."/>
            <person name="Henrissat B."/>
            <person name="Eichinger L."/>
            <person name="Rivero F."/>
            <person name="Putnam N.H."/>
            <person name="West C.M."/>
            <person name="Loomis W.F."/>
            <person name="Chisholm R.L."/>
            <person name="Shaulsky G."/>
            <person name="Strassmann J.E."/>
            <person name="Queller D.C."/>
            <person name="Kuspa A."/>
            <person name="Grigoriev I.V."/>
        </authorList>
    </citation>
    <scope>NUCLEOTIDE SEQUENCE [LARGE SCALE GENOMIC DNA]</scope>
    <source>
        <strain evidence="3">QSDP1</strain>
    </source>
</reference>
<sequence>MKRELNIAIIVTDEELEAKNFKEFFGLYDNFIKRYGLVDHIKTTRFSAVQKEWPANPLEYDGYVITGSKASAYDKDEWITVLKERVVHLDQNEVKICGICFGHQIIAEALGGKVEKNEKGWELGQHSIQVEESVIQIFSKILNTNDTTKSVAVADVVIDENNINDSNEVATSDNSACSTQAKKDKDFISILQIHQDHVSVIPEGMISIGSTPKSPVQGMLKESKNKPGSYHIISFQGHPEFDRSYISLLINDLHEVDTDFRNEALKSLQESSCQPWLSELVYGFFNN</sequence>
<dbReference type="AlphaFoldDB" id="F0ZT59"/>
<dbReference type="RefSeq" id="XP_003290596.1">
    <property type="nucleotide sequence ID" value="XM_003290548.1"/>
</dbReference>
<dbReference type="InParanoid" id="F0ZT59"/>
<keyword evidence="3" id="KW-1185">Reference proteome</keyword>
<dbReference type="CDD" id="cd01741">
    <property type="entry name" value="GATase1_1"/>
    <property type="match status" value="1"/>
</dbReference>
<feature type="domain" description="Glutamine amidotransferase" evidence="1">
    <location>
        <begin position="56"/>
        <end position="194"/>
    </location>
</feature>
<dbReference type="STRING" id="5786.F0ZT59"/>
<dbReference type="SUPFAM" id="SSF52317">
    <property type="entry name" value="Class I glutamine amidotransferase-like"/>
    <property type="match status" value="1"/>
</dbReference>
<dbReference type="PANTHER" id="PTHR42695">
    <property type="entry name" value="GLUTAMINE AMIDOTRANSFERASE YLR126C-RELATED"/>
    <property type="match status" value="1"/>
</dbReference>
<dbReference type="EMBL" id="GL871169">
    <property type="protein sequence ID" value="EGC32877.1"/>
    <property type="molecule type" value="Genomic_DNA"/>
</dbReference>
<accession>F0ZT59</accession>
<dbReference type="GeneID" id="10508068"/>
<name>F0ZT59_DICPU</name>
<evidence type="ECO:0000313" key="3">
    <source>
        <dbReference type="Proteomes" id="UP000001064"/>
    </source>
</evidence>
<organism evidence="2 3">
    <name type="scientific">Dictyostelium purpureum</name>
    <name type="common">Slime mold</name>
    <dbReference type="NCBI Taxonomy" id="5786"/>
    <lineage>
        <taxon>Eukaryota</taxon>
        <taxon>Amoebozoa</taxon>
        <taxon>Evosea</taxon>
        <taxon>Eumycetozoa</taxon>
        <taxon>Dictyostelia</taxon>
        <taxon>Dictyosteliales</taxon>
        <taxon>Dictyosteliaceae</taxon>
        <taxon>Dictyostelium</taxon>
    </lineage>
</organism>
<dbReference type="InterPro" id="IPR044992">
    <property type="entry name" value="ChyE-like"/>
</dbReference>
<dbReference type="InterPro" id="IPR017926">
    <property type="entry name" value="GATASE"/>
</dbReference>
<dbReference type="FunCoup" id="F0ZT59">
    <property type="interactions" value="65"/>
</dbReference>
<dbReference type="OMA" id="EMCSYGN"/>
<evidence type="ECO:0000259" key="1">
    <source>
        <dbReference type="Pfam" id="PF00117"/>
    </source>
</evidence>
<dbReference type="Gene3D" id="3.40.50.880">
    <property type="match status" value="1"/>
</dbReference>
<proteinExistence type="predicted"/>
<dbReference type="OrthoDB" id="92161at2759"/>
<dbReference type="InterPro" id="IPR029062">
    <property type="entry name" value="Class_I_gatase-like"/>
</dbReference>
<dbReference type="eggNOG" id="KOG3179">
    <property type="taxonomic scope" value="Eukaryota"/>
</dbReference>
<dbReference type="GO" id="GO:0005829">
    <property type="term" value="C:cytosol"/>
    <property type="evidence" value="ECO:0000318"/>
    <property type="project" value="GO_Central"/>
</dbReference>
<dbReference type="Proteomes" id="UP000001064">
    <property type="component" value="Unassembled WGS sequence"/>
</dbReference>
<dbReference type="Pfam" id="PF00117">
    <property type="entry name" value="GATase"/>
    <property type="match status" value="1"/>
</dbReference>
<evidence type="ECO:0000313" key="2">
    <source>
        <dbReference type="EMBL" id="EGC32877.1"/>
    </source>
</evidence>
<dbReference type="PANTHER" id="PTHR42695:SF5">
    <property type="entry name" value="GLUTAMINE AMIDOTRANSFERASE YLR126C-RELATED"/>
    <property type="match status" value="1"/>
</dbReference>